<feature type="signal peptide" evidence="1">
    <location>
        <begin position="1"/>
        <end position="23"/>
    </location>
</feature>
<accession>A0A6I6J8W8</accession>
<dbReference type="Proteomes" id="UP000428328">
    <property type="component" value="Chromosome"/>
</dbReference>
<evidence type="ECO:0000313" key="2">
    <source>
        <dbReference type="EMBL" id="QGY39025.1"/>
    </source>
</evidence>
<keyword evidence="1" id="KW-0732">Signal</keyword>
<dbReference type="KEGG" id="psel:GM415_02360"/>
<organism evidence="2 3">
    <name type="scientific">Pseudodesulfovibrio cashew</name>
    <dbReference type="NCBI Taxonomy" id="2678688"/>
    <lineage>
        <taxon>Bacteria</taxon>
        <taxon>Pseudomonadati</taxon>
        <taxon>Thermodesulfobacteriota</taxon>
        <taxon>Desulfovibrionia</taxon>
        <taxon>Desulfovibrionales</taxon>
        <taxon>Desulfovibrionaceae</taxon>
    </lineage>
</organism>
<dbReference type="RefSeq" id="WP_158946237.1">
    <property type="nucleotide sequence ID" value="NZ_CP046400.1"/>
</dbReference>
<sequence length="1314" mass="143559">MTRISALLLALCVVLSGAFPALADDLSIIGTWERDDGHSVSFREGDSGEIEGVVADPGPAAEFGFSAGEVSFRMHPTADPDVYQGEAKWRSMGGEPEWKPQTMTVSGDAMTGLGAWTRQGVGASLFSSASSLWGAAKAKAKDAMDSEEMQSMKQGAGELWDATKEKSAEVMASEEMQSAKKEAGEMWDAAREKSAEVMASDEVAAAKRTVADLYNRVMASLFGVDSVQPAGPEDGIPIPEIPCEPFNEVSEEGYGFNNVQEQYFARESVWIGFDGPGTPYAWYGLYPAGKAIKDEFVDFSGKLQGNRLGSHSHGMFSLSVPARPGCYELIMTDSTAKDANVLARISIKVVPDEDTPVPALFIPRAVFGPGEFIAAEVPEETVDASKAFVALVPAEAEHGLFGVVSRLHKGYVMVKDAKDGVLGFGAPREPGKYSLRLYSHWGNDGQELTSSDFEVREVQWGGKPLIALDSEAYESGRAFSVVYNAMPDWPAKAWIALVPADVPHGNSGVNDKHDIAYLNLRQTKTGTWKVVAPKQPGRYELRMLDGNGSSSKEVFVAGFEVVLPSGYADREPSMKIMSAEARAFGSMEVEYVSRKDWSSKSWIGFVRKGTPADGNAAYKAALARKSLMYADEGVFDFGLPADPGPYELRMYGGADANQVMITLPVEVLPALAEGQGDAEAEAEAQALLDSLPEYDEFEITDEQFEQFFHVPEIPVVDIEPGDGGEALGNCSQCGKTAQLREEFLDLLRQYYPDQAVYLHADVTDATPPMLRTVAHQVDSECIDREIEIMTKLDLTLGRDNQFAQALTNMAMTFATKWKLPIKSGEKINQAINMANDTYTHGGAAIAAMQKGDYTDVVLQSMTMVIKNLMTACGDAACFNSVRKTADEMLLKYVKKLPAGKKAEFLNRMRAAIGSDPFIRRLEEAPDAMNVGLNVDTGTAVVEGGSDYKRAIWTLTSSAMQMHPATATALAVGTAGYEGMVAMRDFIVDDTTRNLYAGYKEAFDGGKEGDAVWAGLSRGYAFPYHKVRELMIANPTNPMVRKALTEGHQIRSLATGGAALKAEQISDEEIESYLKMQFETWREKERKGSDFSRFAKEIKKDFETLDCPLALFNKLEEARKQKSTYQQGKEAFTNWMEGTCKDGKAFAAYARMRHDIETDMAKWSGGKGCSKVSPRYESKKLACVLLEKGPSAYRRGMSELAKKCDWKPKVESWAALHYSGKIAKLNAGEKKFVKFMEKIGRTDLLNCMCRNSKGIVSARFHPQLTKGESPSCDRGSGACIGGNFGCVRFNIKSSAMKACGVAQAIADYKKKNRKR</sequence>
<keyword evidence="3" id="KW-1185">Reference proteome</keyword>
<protein>
    <submittedName>
        <fullName evidence="2">Uncharacterized protein</fullName>
    </submittedName>
</protein>
<gene>
    <name evidence="2" type="ORF">GM415_02360</name>
</gene>
<evidence type="ECO:0000256" key="1">
    <source>
        <dbReference type="SAM" id="SignalP"/>
    </source>
</evidence>
<evidence type="ECO:0000313" key="3">
    <source>
        <dbReference type="Proteomes" id="UP000428328"/>
    </source>
</evidence>
<name>A0A6I6J8W8_9BACT</name>
<feature type="chain" id="PRO_5026084521" evidence="1">
    <location>
        <begin position="24"/>
        <end position="1314"/>
    </location>
</feature>
<proteinExistence type="predicted"/>
<reference evidence="2 3" key="1">
    <citation type="submission" date="2019-11" db="EMBL/GenBank/DDBJ databases">
        <authorList>
            <person name="Zheng R.K."/>
            <person name="Sun C.M."/>
        </authorList>
    </citation>
    <scope>NUCLEOTIDE SEQUENCE [LARGE SCALE GENOMIC DNA]</scope>
    <source>
        <strain evidence="2 3">SRB007</strain>
    </source>
</reference>
<dbReference type="EMBL" id="CP046400">
    <property type="protein sequence ID" value="QGY39025.1"/>
    <property type="molecule type" value="Genomic_DNA"/>
</dbReference>